<name>A0A7V8NR49_9BACT</name>
<protein>
    <submittedName>
        <fullName evidence="1">Uncharacterized protein</fullName>
    </submittedName>
</protein>
<gene>
    <name evidence="1" type="ORF">HRJ53_12785</name>
</gene>
<evidence type="ECO:0000313" key="2">
    <source>
        <dbReference type="Proteomes" id="UP000567293"/>
    </source>
</evidence>
<evidence type="ECO:0000313" key="1">
    <source>
        <dbReference type="EMBL" id="MBA0085866.1"/>
    </source>
</evidence>
<proteinExistence type="predicted"/>
<keyword evidence="2" id="KW-1185">Reference proteome</keyword>
<dbReference type="Proteomes" id="UP000567293">
    <property type="component" value="Unassembled WGS sequence"/>
</dbReference>
<sequence length="72" mass="7961">MGPDTWILEADQSVGREASAEVTIRCRNCGMEWVKDLGRDIGKETEKLAAAASRVAEEIFAKHLTQASKRMP</sequence>
<reference evidence="1" key="1">
    <citation type="submission" date="2020-06" db="EMBL/GenBank/DDBJ databases">
        <title>Legume-microbial interactions unlock mineral nutrients during tropical forest succession.</title>
        <authorList>
            <person name="Epihov D.Z."/>
        </authorList>
    </citation>
    <scope>NUCLEOTIDE SEQUENCE [LARGE SCALE GENOMIC DNA]</scope>
    <source>
        <strain evidence="1">Pan2503</strain>
    </source>
</reference>
<dbReference type="AlphaFoldDB" id="A0A7V8NR49"/>
<comment type="caution">
    <text evidence="1">The sequence shown here is derived from an EMBL/GenBank/DDBJ whole genome shotgun (WGS) entry which is preliminary data.</text>
</comment>
<accession>A0A7V8NR49</accession>
<dbReference type="EMBL" id="JACDQQ010001244">
    <property type="protein sequence ID" value="MBA0085866.1"/>
    <property type="molecule type" value="Genomic_DNA"/>
</dbReference>
<organism evidence="1 2">
    <name type="scientific">Candidatus Acidiferrum panamense</name>
    <dbReference type="NCBI Taxonomy" id="2741543"/>
    <lineage>
        <taxon>Bacteria</taxon>
        <taxon>Pseudomonadati</taxon>
        <taxon>Acidobacteriota</taxon>
        <taxon>Terriglobia</taxon>
        <taxon>Candidatus Acidiferrales</taxon>
        <taxon>Candidatus Acidiferrum</taxon>
    </lineage>
</organism>